<dbReference type="GO" id="GO:0004519">
    <property type="term" value="F:endonuclease activity"/>
    <property type="evidence" value="ECO:0007669"/>
    <property type="project" value="InterPro"/>
</dbReference>
<sequence>MMDADRLTMTSGGRRPTVTSLNEVDPVGGLLGPDFDLVRSDRDVAAEVAASLVLRYFMPVPDSLLDAVGLDRLLGRRWADALRPLPGAVFADRAAVARDHGGARSGAICALADGLSIFDSRSTASGDGEGPGAGWIAYVGEGALGDQQLVGGNALLAQHQAAGRPLRYWRTTPEGGQVFDRWVVVAQRRVRWGRGSDGAWRRELVWILATVSSPMRESWPAVVRDAVDHGVECEDEAAGCRPEDLESVGSAEVGAARESYRRLQRAAERSVQLRGRDRRQVSVHRLVRGQAARAAAILRSGGRCESPACAGHPEERTSKGEPILQVDHVKDLALGGEDLPANMIALCPNCHALKTLGVHREQLRRVLEQTALTRHQEAVRDQTGSAAPAQRRG</sequence>
<dbReference type="STRING" id="1428644.BIV57_04170"/>
<dbReference type="GO" id="GO:0008270">
    <property type="term" value="F:zinc ion binding"/>
    <property type="evidence" value="ECO:0007669"/>
    <property type="project" value="InterPro"/>
</dbReference>
<dbReference type="Gene3D" id="1.10.30.50">
    <property type="match status" value="1"/>
</dbReference>
<dbReference type="Pfam" id="PF01844">
    <property type="entry name" value="HNH"/>
    <property type="match status" value="1"/>
</dbReference>
<keyword evidence="4" id="KW-1185">Reference proteome</keyword>
<dbReference type="InterPro" id="IPR058813">
    <property type="entry name" value="DNA-SBD_ScoMcrA"/>
</dbReference>
<dbReference type="Pfam" id="PF26340">
    <property type="entry name" value="DNA-SBD_ScoMcrA"/>
    <property type="match status" value="1"/>
</dbReference>
<comment type="caution">
    <text evidence="3">The sequence shown here is derived from an EMBL/GenBank/DDBJ whole genome shotgun (WGS) entry which is preliminary data.</text>
</comment>
<feature type="region of interest" description="Disordered" evidence="1">
    <location>
        <begin position="374"/>
        <end position="393"/>
    </location>
</feature>
<dbReference type="Proteomes" id="UP000243342">
    <property type="component" value="Unassembled WGS sequence"/>
</dbReference>
<feature type="domain" description="HNH nuclease" evidence="2">
    <location>
        <begin position="291"/>
        <end position="352"/>
    </location>
</feature>
<evidence type="ECO:0000259" key="2">
    <source>
        <dbReference type="SMART" id="SM00507"/>
    </source>
</evidence>
<dbReference type="EMBL" id="MLCF01000013">
    <property type="protein sequence ID" value="OIV38748.1"/>
    <property type="molecule type" value="Genomic_DNA"/>
</dbReference>
<evidence type="ECO:0000256" key="1">
    <source>
        <dbReference type="SAM" id="MobiDB-lite"/>
    </source>
</evidence>
<gene>
    <name evidence="3" type="ORF">BIV57_04170</name>
</gene>
<dbReference type="CDD" id="cd00085">
    <property type="entry name" value="HNHc"/>
    <property type="match status" value="1"/>
</dbReference>
<dbReference type="InterPro" id="IPR002711">
    <property type="entry name" value="HNH"/>
</dbReference>
<dbReference type="SMART" id="SM00507">
    <property type="entry name" value="HNHc"/>
    <property type="match status" value="1"/>
</dbReference>
<dbReference type="AlphaFoldDB" id="A0A1J7CB46"/>
<reference evidence="3 4" key="1">
    <citation type="submission" date="2016-10" db="EMBL/GenBank/DDBJ databases">
        <title>Genome sequence of Streptomyces gilvigriseus MUSC 26.</title>
        <authorList>
            <person name="Lee L.-H."/>
            <person name="Ser H.-L."/>
        </authorList>
    </citation>
    <scope>NUCLEOTIDE SEQUENCE [LARGE SCALE GENOMIC DNA]</scope>
    <source>
        <strain evidence="3 4">MUSC 26</strain>
    </source>
</reference>
<protein>
    <recommendedName>
        <fullName evidence="2">HNH nuclease domain-containing protein</fullName>
    </recommendedName>
</protein>
<organism evidence="3 4">
    <name type="scientific">Mangrovactinospora gilvigrisea</name>
    <dbReference type="NCBI Taxonomy" id="1428644"/>
    <lineage>
        <taxon>Bacteria</taxon>
        <taxon>Bacillati</taxon>
        <taxon>Actinomycetota</taxon>
        <taxon>Actinomycetes</taxon>
        <taxon>Kitasatosporales</taxon>
        <taxon>Streptomycetaceae</taxon>
        <taxon>Mangrovactinospora</taxon>
    </lineage>
</organism>
<name>A0A1J7CB46_9ACTN</name>
<dbReference type="Pfam" id="PF26348">
    <property type="entry name" value="SRA_ScoMcrA"/>
    <property type="match status" value="1"/>
</dbReference>
<accession>A0A1J7CB46</accession>
<dbReference type="InterPro" id="IPR003615">
    <property type="entry name" value="HNH_nuc"/>
</dbReference>
<dbReference type="GO" id="GO:0003676">
    <property type="term" value="F:nucleic acid binding"/>
    <property type="evidence" value="ECO:0007669"/>
    <property type="project" value="InterPro"/>
</dbReference>
<evidence type="ECO:0000313" key="4">
    <source>
        <dbReference type="Proteomes" id="UP000243342"/>
    </source>
</evidence>
<dbReference type="InterPro" id="IPR058712">
    <property type="entry name" value="SRA_ScoMcrA"/>
</dbReference>
<evidence type="ECO:0000313" key="3">
    <source>
        <dbReference type="EMBL" id="OIV38748.1"/>
    </source>
</evidence>
<proteinExistence type="predicted"/>